<reference evidence="1" key="1">
    <citation type="submission" date="2021-05" db="EMBL/GenBank/DDBJ databases">
        <authorList>
            <person name="Alioto T."/>
            <person name="Alioto T."/>
            <person name="Gomez Garrido J."/>
        </authorList>
    </citation>
    <scope>NUCLEOTIDE SEQUENCE</scope>
</reference>
<dbReference type="InterPro" id="IPR005312">
    <property type="entry name" value="DUF1759"/>
</dbReference>
<sequence>MEMFTNLTQAKRTYTRHKNILLQNQTLLNTLANRTDLTITDLTTLTPTYDFYSEELDKLREARLYIEQNIDDDAQLTQILTDSDETHITEMQLVLLKISLLIRQLQPPIIQPTLSSASSSSEVISTNTRQVSGIKLPQIRLARFAGDYSEFNKFWSNFHALVHSQTHLSKSGKFLFLLGQLDNNIQHIINNLPITDDNYDVAIDIIQTRFGDKNIIVNSLIADLSRLPNPNTQSVDLVEFYSKHDSIIRSFYSSDIHCDNPFAFKTI</sequence>
<dbReference type="Pfam" id="PF03564">
    <property type="entry name" value="DUF1759"/>
    <property type="match status" value="1"/>
</dbReference>
<accession>A0A8D8ZDB1</accession>
<protein>
    <submittedName>
        <fullName evidence="1">Uncharacterized protein</fullName>
    </submittedName>
</protein>
<dbReference type="PANTHER" id="PTHR22954:SF3">
    <property type="entry name" value="PROTEIN CBG08539"/>
    <property type="match status" value="1"/>
</dbReference>
<dbReference type="EMBL" id="HBUF01462575">
    <property type="protein sequence ID" value="CAG6744241.1"/>
    <property type="molecule type" value="Transcribed_RNA"/>
</dbReference>
<dbReference type="PANTHER" id="PTHR22954">
    <property type="entry name" value="RETROVIRAL PROTEASE-RELATED"/>
    <property type="match status" value="1"/>
</dbReference>
<name>A0A8D8ZDB1_9HEMI</name>
<evidence type="ECO:0000313" key="1">
    <source>
        <dbReference type="EMBL" id="CAG6744241.1"/>
    </source>
</evidence>
<organism evidence="1">
    <name type="scientific">Cacopsylla melanoneura</name>
    <dbReference type="NCBI Taxonomy" id="428564"/>
    <lineage>
        <taxon>Eukaryota</taxon>
        <taxon>Metazoa</taxon>
        <taxon>Ecdysozoa</taxon>
        <taxon>Arthropoda</taxon>
        <taxon>Hexapoda</taxon>
        <taxon>Insecta</taxon>
        <taxon>Pterygota</taxon>
        <taxon>Neoptera</taxon>
        <taxon>Paraneoptera</taxon>
        <taxon>Hemiptera</taxon>
        <taxon>Sternorrhyncha</taxon>
        <taxon>Psylloidea</taxon>
        <taxon>Psyllidae</taxon>
        <taxon>Psyllinae</taxon>
        <taxon>Cacopsylla</taxon>
    </lineage>
</organism>
<dbReference type="AlphaFoldDB" id="A0A8D8ZDB1"/>
<proteinExistence type="predicted"/>